<evidence type="ECO:0000313" key="1">
    <source>
        <dbReference type="EMBL" id="KAF5947515.1"/>
    </source>
</evidence>
<dbReference type="EMBL" id="JACBKZ010000006">
    <property type="protein sequence ID" value="KAF5947515.1"/>
    <property type="molecule type" value="Genomic_DNA"/>
</dbReference>
<reference evidence="1 2" key="2">
    <citation type="submission" date="2020-07" db="EMBL/GenBank/DDBJ databases">
        <title>Genome assembly of wild tea tree DASZ reveals pedigree and selection history of tea varieties.</title>
        <authorList>
            <person name="Zhang W."/>
        </authorList>
    </citation>
    <scope>NUCLEOTIDE SEQUENCE [LARGE SCALE GENOMIC DNA]</scope>
    <source>
        <strain evidence="2">cv. G240</strain>
        <tissue evidence="1">Leaf</tissue>
    </source>
</reference>
<dbReference type="Proteomes" id="UP000593564">
    <property type="component" value="Unassembled WGS sequence"/>
</dbReference>
<organism evidence="1 2">
    <name type="scientific">Camellia sinensis</name>
    <name type="common">Tea plant</name>
    <name type="synonym">Thea sinensis</name>
    <dbReference type="NCBI Taxonomy" id="4442"/>
    <lineage>
        <taxon>Eukaryota</taxon>
        <taxon>Viridiplantae</taxon>
        <taxon>Streptophyta</taxon>
        <taxon>Embryophyta</taxon>
        <taxon>Tracheophyta</taxon>
        <taxon>Spermatophyta</taxon>
        <taxon>Magnoliopsida</taxon>
        <taxon>eudicotyledons</taxon>
        <taxon>Gunneridae</taxon>
        <taxon>Pentapetalae</taxon>
        <taxon>asterids</taxon>
        <taxon>Ericales</taxon>
        <taxon>Theaceae</taxon>
        <taxon>Camellia</taxon>
    </lineage>
</organism>
<protein>
    <submittedName>
        <fullName evidence="1">Uncharacterized protein</fullName>
    </submittedName>
</protein>
<evidence type="ECO:0000313" key="2">
    <source>
        <dbReference type="Proteomes" id="UP000593564"/>
    </source>
</evidence>
<gene>
    <name evidence="1" type="ORF">HYC85_013472</name>
</gene>
<proteinExistence type="predicted"/>
<keyword evidence="2" id="KW-1185">Reference proteome</keyword>
<reference evidence="2" key="1">
    <citation type="journal article" date="2020" name="Nat. Commun.">
        <title>Genome assembly of wild tea tree DASZ reveals pedigree and selection history of tea varieties.</title>
        <authorList>
            <person name="Zhang W."/>
            <person name="Zhang Y."/>
            <person name="Qiu H."/>
            <person name="Guo Y."/>
            <person name="Wan H."/>
            <person name="Zhang X."/>
            <person name="Scossa F."/>
            <person name="Alseekh S."/>
            <person name="Zhang Q."/>
            <person name="Wang P."/>
            <person name="Xu L."/>
            <person name="Schmidt M.H."/>
            <person name="Jia X."/>
            <person name="Li D."/>
            <person name="Zhu A."/>
            <person name="Guo F."/>
            <person name="Chen W."/>
            <person name="Ni D."/>
            <person name="Usadel B."/>
            <person name="Fernie A.R."/>
            <person name="Wen W."/>
        </authorList>
    </citation>
    <scope>NUCLEOTIDE SEQUENCE [LARGE SCALE GENOMIC DNA]</scope>
    <source>
        <strain evidence="2">cv. G240</strain>
    </source>
</reference>
<dbReference type="AlphaFoldDB" id="A0A7J7H4S5"/>
<sequence>MHYPPTRLRVQFHRGACVTYQLCWMIKLFKLFTVVHVVELLMESKRHWI</sequence>
<name>A0A7J7H4S5_CAMSI</name>
<comment type="caution">
    <text evidence="1">The sequence shown here is derived from an EMBL/GenBank/DDBJ whole genome shotgun (WGS) entry which is preliminary data.</text>
</comment>
<accession>A0A7J7H4S5</accession>